<sequence>MSNDPVPIPTSPIAISTPQLREELLSIHDSLEVSQDARRLFDELSGLVPITGPVLKVGLNAVLSTMKISSGLKEQKDACERCMMKVMRFFRELALAAEASGVRILPGTASALLLEPVIRKLQDFHTQLRIISELSDLKRRLQRREIKQQLEHIERDLDALIARARTQYAIILTSDAEEVKARANAQPDADLTRPATPDVKPTFTDKAKTRTEDGKTAVTDLVTVTSPLKDVIEASKMAKLEYKYASQSSDNATPDTRQLSLSDLSGVPQDLVTIFNELAEWTTIAGPFLKIGLGVVQEILKIRPEVKDNKDACDQYMKKVMRIFREFALAAKASGYPILPGSASALLLEPAIQDLRSFHAQIEEYSGWSTFKRTLRRGEIKNKLDGLNKDMDALVIRVGTPASIVMLLRSDAETVKAQAGTHPQTILASPSALSSQASKASANEQLVSIDAAIDIAAETVTTSSKPAEINEPTSRDLLNIARPDLQRVGAAVQEELNRRSSLDGVGAPSDLIQQSKATFLVRPVYPMITEESAQLKQIQDEMRRQYSPGGDGADLAGVYDEETTDGSDDSEDDPGQTAVELLDILCSASASSGKETVSQLVRLCMALDDLGLFEEAVEVATLLTALCRRKLSDSGYPRDRANLASVLIDLSFAFFRVGRWDEADASSSEALTILQDMARREPKRYNPLFATALRIRSVHHSKAGRPDAALQCSQQSIDIYRSLRLDHPNLHGTALSAALNNYSLRLSEAGKHPGALAAIEECVMMYRALHQARPAAYEADLAMALNNYSLQLREAGKHAEALAASKECVKMRWALYQAQPAAHKADLASALSDYSNRLSEAGNHAEALVEIEEYVKMYRDLYQARPAAYKADLASALKRQSDLLGSVGRRGEALASIEESLEKYNDLRKDRPSRYTAELAQAQLSYSTHLSDAGRKGEALIEIRTSVQSLEELYQQDQERYRADLGRALLVYSDRLRDAGSADQALAEIKRSVELFDPRQHRADRAQALLTYSNRLNEAGKQKEALAQINKSTEMYEDLHRAQPSVHRESLARAKLIQSLRLGDADQHFKAFVALEQCVKLRQLPENQSMVANNNHRAVAGLDPSELTTATTRKPDAPNHVGATAKMYKVLFRARHPAYETNLAGALLAHLTESSTENRQEEAFAATQECVPIFTKLHQSLPETYKVDLGRTLFTFLNKLREAGKRETALKVANALCEVGPDECEKDLAEALAEDSEALKDAGKVKEALDAIKLSLKLYGELNKRSPGEFDEQVGICEQLRDDLPPAAG</sequence>
<name>A0AAN6GMA0_9BASI</name>
<dbReference type="InterPro" id="IPR036537">
    <property type="entry name" value="Adaptor_Cbl_N_dom_sf"/>
</dbReference>
<keyword evidence="3" id="KW-1185">Reference proteome</keyword>
<proteinExistence type="predicted"/>
<dbReference type="GO" id="GO:0007166">
    <property type="term" value="P:cell surface receptor signaling pathway"/>
    <property type="evidence" value="ECO:0007669"/>
    <property type="project" value="InterPro"/>
</dbReference>
<dbReference type="EMBL" id="JAPDMZ010000264">
    <property type="protein sequence ID" value="KAK0544751.1"/>
    <property type="molecule type" value="Genomic_DNA"/>
</dbReference>
<feature type="region of interest" description="Disordered" evidence="1">
    <location>
        <begin position="544"/>
        <end position="575"/>
    </location>
</feature>
<feature type="region of interest" description="Disordered" evidence="1">
    <location>
        <begin position="184"/>
        <end position="205"/>
    </location>
</feature>
<dbReference type="SUPFAM" id="SSF48452">
    <property type="entry name" value="TPR-like"/>
    <property type="match status" value="3"/>
</dbReference>
<dbReference type="PANTHER" id="PTHR19959">
    <property type="entry name" value="KINESIN LIGHT CHAIN"/>
    <property type="match status" value="1"/>
</dbReference>
<dbReference type="Gene3D" id="1.20.930.20">
    <property type="entry name" value="Adaptor protein Cbl, N-terminal domain"/>
    <property type="match status" value="1"/>
</dbReference>
<protein>
    <submittedName>
        <fullName evidence="2">Uncharacterized protein</fullName>
    </submittedName>
</protein>
<evidence type="ECO:0000313" key="3">
    <source>
        <dbReference type="Proteomes" id="UP001176517"/>
    </source>
</evidence>
<accession>A0AAN6GMA0</accession>
<gene>
    <name evidence="2" type="ORF">OC846_005937</name>
</gene>
<evidence type="ECO:0000313" key="2">
    <source>
        <dbReference type="EMBL" id="KAK0544751.1"/>
    </source>
</evidence>
<dbReference type="InterPro" id="IPR059179">
    <property type="entry name" value="MLKL-like_MCAfunc"/>
</dbReference>
<comment type="caution">
    <text evidence="2">The sequence shown here is derived from an EMBL/GenBank/DDBJ whole genome shotgun (WGS) entry which is preliminary data.</text>
</comment>
<evidence type="ECO:0000256" key="1">
    <source>
        <dbReference type="SAM" id="MobiDB-lite"/>
    </source>
</evidence>
<dbReference type="PANTHER" id="PTHR19959:SF119">
    <property type="entry name" value="FUNGAL LIPASE-LIKE DOMAIN-CONTAINING PROTEIN"/>
    <property type="match status" value="1"/>
</dbReference>
<dbReference type="Proteomes" id="UP001176517">
    <property type="component" value="Unassembled WGS sequence"/>
</dbReference>
<dbReference type="Gene3D" id="1.25.40.10">
    <property type="entry name" value="Tetratricopeptide repeat domain"/>
    <property type="match status" value="2"/>
</dbReference>
<dbReference type="InterPro" id="IPR011990">
    <property type="entry name" value="TPR-like_helical_dom_sf"/>
</dbReference>
<reference evidence="2" key="1">
    <citation type="journal article" date="2023" name="PhytoFront">
        <title>Draft Genome Resources of Seven Strains of Tilletia horrida, Causal Agent of Kernel Smut of Rice.</title>
        <authorList>
            <person name="Khanal S."/>
            <person name="Antony Babu S."/>
            <person name="Zhou X.G."/>
        </authorList>
    </citation>
    <scope>NUCLEOTIDE SEQUENCE</scope>
    <source>
        <strain evidence="2">TX6</strain>
    </source>
</reference>
<dbReference type="CDD" id="cd21037">
    <property type="entry name" value="MLKL_NTD"/>
    <property type="match status" value="1"/>
</dbReference>
<organism evidence="2 3">
    <name type="scientific">Tilletia horrida</name>
    <dbReference type="NCBI Taxonomy" id="155126"/>
    <lineage>
        <taxon>Eukaryota</taxon>
        <taxon>Fungi</taxon>
        <taxon>Dikarya</taxon>
        <taxon>Basidiomycota</taxon>
        <taxon>Ustilaginomycotina</taxon>
        <taxon>Exobasidiomycetes</taxon>
        <taxon>Tilletiales</taxon>
        <taxon>Tilletiaceae</taxon>
        <taxon>Tilletia</taxon>
    </lineage>
</organism>
<feature type="compositionally biased region" description="Acidic residues" evidence="1">
    <location>
        <begin position="559"/>
        <end position="574"/>
    </location>
</feature>